<gene>
    <name evidence="7 9" type="primary">pafA</name>
    <name evidence="9" type="ORF">Rai3103_15835</name>
</gene>
<keyword evidence="4 7" id="KW-0833">Ubl conjugation pathway</keyword>
<proteinExistence type="inferred from homology"/>
<evidence type="ECO:0000256" key="3">
    <source>
        <dbReference type="ARBA" id="ARBA00022741"/>
    </source>
</evidence>
<dbReference type="GO" id="GO:0019787">
    <property type="term" value="F:ubiquitin-like protein transferase activity"/>
    <property type="evidence" value="ECO:0007669"/>
    <property type="project" value="UniProtKB-UniRule"/>
</dbReference>
<comment type="pathway">
    <text evidence="7">Protein degradation; proteasomal Pup-dependent pathway.</text>
</comment>
<dbReference type="NCBIfam" id="TIGR03686">
    <property type="entry name" value="pupylate_PafA"/>
    <property type="match status" value="1"/>
</dbReference>
<dbReference type="Pfam" id="PF03136">
    <property type="entry name" value="Pup_ligase"/>
    <property type="match status" value="1"/>
</dbReference>
<keyword evidence="1 7" id="KW-0436">Ligase</keyword>
<dbReference type="KEGG" id="rain:Rai3103_15835"/>
<dbReference type="UniPathway" id="UPA00997"/>
<organism evidence="9 10">
    <name type="scientific">Raineyella fluvialis</name>
    <dbReference type="NCBI Taxonomy" id="2662261"/>
    <lineage>
        <taxon>Bacteria</taxon>
        <taxon>Bacillati</taxon>
        <taxon>Actinomycetota</taxon>
        <taxon>Actinomycetes</taxon>
        <taxon>Propionibacteriales</taxon>
        <taxon>Propionibacteriaceae</taxon>
        <taxon>Raineyella</taxon>
    </lineage>
</organism>
<sequence>MAVEPGEARTRRIYGLETEYGLTGRPRGDRRVGPEEIARQMFRGMIAWGRSSNVFLANGSRIYLDVGSHPEYATAECDDLYDLVAHDAVGNRLVEDLRGLATDQLAADGTPVEIFLFKNNVDSAGNSYGCHENYLVDRGVDINRYYRVVLPFLVSRQLIAGAGHLSRTKLYERPERTAGAGGPAVFQLSQRADQMWDTVSSATTRSRPMINTRDEPHGDPELYRRLHVIVGDSSMSQTTTLLKVGATELVLRLVEARVALPDLTLDNPNLAIRQISRDLTGRTPVELANGRTVSALEIQQAYLQAVLDQRDRLGPFAPGLEHALRLWQRTLTAVEAGDMDTLSRDIDWAIKHRLITRYAERHNLPPDSPRLAQLDMAYHDIAEGRGLFRLLDAHGEVSRIVDEAQVDRALTTPPPTRARLRGAFIEAARAAEVDYLADWMHLRVNRGNQTRALTLRDPFRDVDERVDALIASLSEPLW</sequence>
<feature type="binding site" evidence="7">
    <location>
        <position position="74"/>
    </location>
    <ligand>
        <name>ATP</name>
        <dbReference type="ChEBI" id="CHEBI:30616"/>
    </ligand>
</feature>
<keyword evidence="10" id="KW-1185">Reference proteome</keyword>
<evidence type="ECO:0000256" key="1">
    <source>
        <dbReference type="ARBA" id="ARBA00022598"/>
    </source>
</evidence>
<name>A0A5Q2FDF5_9ACTN</name>
<evidence type="ECO:0000313" key="10">
    <source>
        <dbReference type="Proteomes" id="UP000386847"/>
    </source>
</evidence>
<feature type="binding site" evidence="7">
    <location>
        <position position="439"/>
    </location>
    <ligand>
        <name>ATP</name>
        <dbReference type="ChEBI" id="CHEBI:30616"/>
    </ligand>
</feature>
<comment type="catalytic activity">
    <reaction evidence="7">
        <text>ATP + [prokaryotic ubiquitin-like protein]-L-glutamate + [protein]-L-lysine = ADP + phosphate + N(6)-([prokaryotic ubiquitin-like protein]-gamma-L-glutamyl)-[protein]-L-lysine.</text>
        <dbReference type="EC" id="6.3.1.19"/>
    </reaction>
</comment>
<protein>
    <recommendedName>
        <fullName evidence="7 8">Pup--protein ligase</fullName>
        <ecNumber evidence="7 8">6.3.1.19</ecNumber>
    </recommendedName>
    <alternativeName>
        <fullName evidence="7">Proteasome accessory factor A</fullName>
    </alternativeName>
    <alternativeName>
        <fullName evidence="7">Pup-conjugating enzyme</fullName>
    </alternativeName>
</protein>
<evidence type="ECO:0000256" key="4">
    <source>
        <dbReference type="ARBA" id="ARBA00022786"/>
    </source>
</evidence>
<feature type="active site" description="Proton acceptor" evidence="7">
    <location>
        <position position="65"/>
    </location>
</feature>
<dbReference type="AlphaFoldDB" id="A0A5Q2FDF5"/>
<evidence type="ECO:0000313" key="9">
    <source>
        <dbReference type="EMBL" id="QGF24849.1"/>
    </source>
</evidence>
<feature type="binding site" evidence="7">
    <location>
        <position position="17"/>
    </location>
    <ligand>
        <name>Mg(2+)</name>
        <dbReference type="ChEBI" id="CHEBI:18420"/>
    </ligand>
</feature>
<dbReference type="EMBL" id="CP045725">
    <property type="protein sequence ID" value="QGF24849.1"/>
    <property type="molecule type" value="Genomic_DNA"/>
</dbReference>
<dbReference type="UniPathway" id="UPA00998"/>
<comment type="miscellaneous">
    <text evidence="7">The reaction mechanism probably proceeds via the activation of Pup by phosphorylation of its C-terminal glutamate, which is then subject to nucleophilic attack by the substrate lysine, resulting in an isopeptide bond and the release of phosphate as a good leaving group.</text>
</comment>
<dbReference type="GO" id="GO:0019941">
    <property type="term" value="P:modification-dependent protein catabolic process"/>
    <property type="evidence" value="ECO:0007669"/>
    <property type="project" value="UniProtKB-UniRule"/>
</dbReference>
<dbReference type="InterPro" id="IPR004347">
    <property type="entry name" value="Pup_ligase/deamidase"/>
</dbReference>
<keyword evidence="3 7" id="KW-0547">Nucleotide-binding</keyword>
<dbReference type="RefSeq" id="WP_153573378.1">
    <property type="nucleotide sequence ID" value="NZ_CP045725.1"/>
</dbReference>
<evidence type="ECO:0000256" key="8">
    <source>
        <dbReference type="NCBIfam" id="TIGR03686"/>
    </source>
</evidence>
<comment type="similarity">
    <text evidence="7">Belongs to the Pup ligase/Pup deamidase family. Pup-conjugating enzyme subfamily.</text>
</comment>
<dbReference type="GO" id="GO:0016879">
    <property type="term" value="F:ligase activity, forming carbon-nitrogen bonds"/>
    <property type="evidence" value="ECO:0007669"/>
    <property type="project" value="UniProtKB-UniRule"/>
</dbReference>
<dbReference type="InterPro" id="IPR022279">
    <property type="entry name" value="Pup_ligase"/>
</dbReference>
<feature type="binding site" evidence="7">
    <location>
        <position position="61"/>
    </location>
    <ligand>
        <name>ATP</name>
        <dbReference type="ChEBI" id="CHEBI:30616"/>
    </ligand>
</feature>
<evidence type="ECO:0000256" key="5">
    <source>
        <dbReference type="ARBA" id="ARBA00022840"/>
    </source>
</evidence>
<dbReference type="GO" id="GO:0005524">
    <property type="term" value="F:ATP binding"/>
    <property type="evidence" value="ECO:0007669"/>
    <property type="project" value="UniProtKB-UniRule"/>
</dbReference>
<evidence type="ECO:0000256" key="2">
    <source>
        <dbReference type="ARBA" id="ARBA00022723"/>
    </source>
</evidence>
<comment type="pathway">
    <text evidence="7">Protein modification; protein pupylation.</text>
</comment>
<dbReference type="GO" id="GO:0010498">
    <property type="term" value="P:proteasomal protein catabolic process"/>
    <property type="evidence" value="ECO:0007669"/>
    <property type="project" value="UniProtKB-UniRule"/>
</dbReference>
<feature type="binding site" evidence="7">
    <location>
        <position position="63"/>
    </location>
    <ligand>
        <name>Mg(2+)</name>
        <dbReference type="ChEBI" id="CHEBI:18420"/>
    </ligand>
</feature>
<keyword evidence="2 7" id="KW-0479">Metal-binding</keyword>
<evidence type="ECO:0000256" key="6">
    <source>
        <dbReference type="ARBA" id="ARBA00022842"/>
    </source>
</evidence>
<dbReference type="HAMAP" id="MF_02111">
    <property type="entry name" value="Pup_ligase"/>
    <property type="match status" value="1"/>
</dbReference>
<dbReference type="PANTHER" id="PTHR42307:SF3">
    <property type="entry name" value="PUP--PROTEIN LIGASE"/>
    <property type="match status" value="1"/>
</dbReference>
<dbReference type="GO" id="GO:0070490">
    <property type="term" value="P:protein pupylation"/>
    <property type="evidence" value="ECO:0007669"/>
    <property type="project" value="UniProtKB-UniRule"/>
</dbReference>
<keyword evidence="6 7" id="KW-0460">Magnesium</keyword>
<evidence type="ECO:0000256" key="7">
    <source>
        <dbReference type="HAMAP-Rule" id="MF_02111"/>
    </source>
</evidence>
<dbReference type="GO" id="GO:0000287">
    <property type="term" value="F:magnesium ion binding"/>
    <property type="evidence" value="ECO:0007669"/>
    <property type="project" value="UniProtKB-UniRule"/>
</dbReference>
<dbReference type="Proteomes" id="UP000386847">
    <property type="component" value="Chromosome"/>
</dbReference>
<keyword evidence="5 7" id="KW-0067">ATP-binding</keyword>
<dbReference type="PANTHER" id="PTHR42307">
    <property type="entry name" value="PUP DEAMIDASE/DEPUPYLASE"/>
    <property type="match status" value="1"/>
</dbReference>
<accession>A0A5Q2FDF5</accession>
<dbReference type="EC" id="6.3.1.19" evidence="7 8"/>
<feature type="binding site" evidence="7">
    <location>
        <position position="71"/>
    </location>
    <ligand>
        <name>Mg(2+)</name>
        <dbReference type="ChEBI" id="CHEBI:18420"/>
    </ligand>
</feature>
<comment type="function">
    <text evidence="7">Catalyzes the covalent attachment of the prokaryotic ubiquitin-like protein modifier Pup to the proteasomal substrate proteins, thereby targeting them for proteasomal degradation. This tagging system is termed pupylation. The ligation reaction involves the side-chain carboxylate of the C-terminal glutamate of Pup and the side-chain amino group of a substrate lysine.</text>
</comment>
<reference evidence="9 10" key="1">
    <citation type="submission" date="2019-10" db="EMBL/GenBank/DDBJ databases">
        <title>Genomic analysis of Raineyella sp. CBA3103.</title>
        <authorList>
            <person name="Roh S.W."/>
        </authorList>
    </citation>
    <scope>NUCLEOTIDE SEQUENCE [LARGE SCALE GENOMIC DNA]</scope>
    <source>
        <strain evidence="9 10">CBA3103</strain>
    </source>
</reference>